<dbReference type="AlphaFoldDB" id="A0AAV8UG31"/>
<gene>
    <name evidence="1" type="ORF">NDN08_007289</name>
</gene>
<accession>A0AAV8UG31</accession>
<dbReference type="Gene3D" id="2.60.120.260">
    <property type="entry name" value="Galactose-binding domain-like"/>
    <property type="match status" value="2"/>
</dbReference>
<keyword evidence="2" id="KW-1185">Reference proteome</keyword>
<reference evidence="1 2" key="1">
    <citation type="journal article" date="2023" name="Nat. Commun.">
        <title>Origin of minicircular mitochondrial genomes in red algae.</title>
        <authorList>
            <person name="Lee Y."/>
            <person name="Cho C.H."/>
            <person name="Lee Y.M."/>
            <person name="Park S.I."/>
            <person name="Yang J.H."/>
            <person name="West J.A."/>
            <person name="Bhattacharya D."/>
            <person name="Yoon H.S."/>
        </authorList>
    </citation>
    <scope>NUCLEOTIDE SEQUENCE [LARGE SCALE GENOMIC DNA]</scope>
    <source>
        <strain evidence="1 2">CCMP1338</strain>
        <tissue evidence="1">Whole cell</tissue>
    </source>
</reference>
<evidence type="ECO:0000313" key="1">
    <source>
        <dbReference type="EMBL" id="KAJ8901443.1"/>
    </source>
</evidence>
<comment type="caution">
    <text evidence="1">The sequence shown here is derived from an EMBL/GenBank/DDBJ whole genome shotgun (WGS) entry which is preliminary data.</text>
</comment>
<proteinExistence type="predicted"/>
<name>A0AAV8UG31_9RHOD</name>
<dbReference type="EMBL" id="JAMWBK010000011">
    <property type="protein sequence ID" value="KAJ8901443.1"/>
    <property type="molecule type" value="Genomic_DNA"/>
</dbReference>
<organism evidence="1 2">
    <name type="scientific">Rhodosorus marinus</name>
    <dbReference type="NCBI Taxonomy" id="101924"/>
    <lineage>
        <taxon>Eukaryota</taxon>
        <taxon>Rhodophyta</taxon>
        <taxon>Stylonematophyceae</taxon>
        <taxon>Stylonematales</taxon>
        <taxon>Stylonemataceae</taxon>
        <taxon>Rhodosorus</taxon>
    </lineage>
</organism>
<dbReference type="Proteomes" id="UP001157974">
    <property type="component" value="Unassembled WGS sequence"/>
</dbReference>
<evidence type="ECO:0000313" key="2">
    <source>
        <dbReference type="Proteomes" id="UP001157974"/>
    </source>
</evidence>
<protein>
    <submittedName>
        <fullName evidence="1">Uncharacterized protein</fullName>
    </submittedName>
</protein>
<sequence length="335" mass="37985">MDCVTTTAGSFAGIRRPIPMNEQVLDNPSFEHVDSKWEFTGRAKLTTKDQYWGDRSLRFIDEGASAKQVVFLKGDTNYRLHCHVKGSIRMSIERSFSSNWPEPRTSKVIYGYNHAETFDEANSATWKNQEIDFFLKNRGEYDIMLERDDGGNPNLQGGGVYADTCTLYKADAVPPYVGSSTVGYSGLNAWTPPVGVQEHRNLFKNPSFEMESSFGWLLEGPREFRANEQLEGEQCLMLYPGGLAEQSFSLVKGQTYEFRCYVFDKCPLVMEIQKSGQVLQTLEEGGPFIPVGQGSWRMKHFSFEAKAGIHFFKIYVRSTSEPCMVDYCAVTDRSR</sequence>